<accession>A0A0W0F2W6</accession>
<reference evidence="1 2" key="1">
    <citation type="submission" date="2015-12" db="EMBL/GenBank/DDBJ databases">
        <title>Draft genome sequence of Moniliophthora roreri, the causal agent of frosty pod rot of cacao.</title>
        <authorList>
            <person name="Aime M.C."/>
            <person name="Diaz-Valderrama J.R."/>
            <person name="Kijpornyongpan T."/>
            <person name="Phillips-Mora W."/>
        </authorList>
    </citation>
    <scope>NUCLEOTIDE SEQUENCE [LARGE SCALE GENOMIC DNA]</scope>
    <source>
        <strain evidence="1 2">MCA 2952</strain>
    </source>
</reference>
<name>A0A0W0F2W6_MONRR</name>
<dbReference type="AlphaFoldDB" id="A0A0W0F2W6"/>
<organism evidence="1 2">
    <name type="scientific">Moniliophthora roreri</name>
    <name type="common">Frosty pod rot fungus</name>
    <name type="synonym">Monilia roreri</name>
    <dbReference type="NCBI Taxonomy" id="221103"/>
    <lineage>
        <taxon>Eukaryota</taxon>
        <taxon>Fungi</taxon>
        <taxon>Dikarya</taxon>
        <taxon>Basidiomycota</taxon>
        <taxon>Agaricomycotina</taxon>
        <taxon>Agaricomycetes</taxon>
        <taxon>Agaricomycetidae</taxon>
        <taxon>Agaricales</taxon>
        <taxon>Marasmiineae</taxon>
        <taxon>Marasmiaceae</taxon>
        <taxon>Moniliophthora</taxon>
    </lineage>
</organism>
<sequence length="152" mass="16572">MSVSVWDDKNASETVEEVEQRASIEEIHKFLCALCAGWRTTVPETVRATVARSADYLHLDIFLGIVVSDEGRLDFLERTIPGVHALLTMISTGVITTTISMETENNKVAGGGVVEDPNELVPVFVGLPEGEPWKITLSDRQTVTVVRMGSAT</sequence>
<proteinExistence type="predicted"/>
<protein>
    <submittedName>
        <fullName evidence="1">Uncharacterized protein</fullName>
    </submittedName>
</protein>
<dbReference type="Proteomes" id="UP000054988">
    <property type="component" value="Unassembled WGS sequence"/>
</dbReference>
<comment type="caution">
    <text evidence="1">The sequence shown here is derived from an EMBL/GenBank/DDBJ whole genome shotgun (WGS) entry which is preliminary data.</text>
</comment>
<gene>
    <name evidence="1" type="ORF">WG66_16716</name>
</gene>
<evidence type="ECO:0000313" key="2">
    <source>
        <dbReference type="Proteomes" id="UP000054988"/>
    </source>
</evidence>
<evidence type="ECO:0000313" key="1">
    <source>
        <dbReference type="EMBL" id="KTB30662.1"/>
    </source>
</evidence>
<dbReference type="EMBL" id="LATX01002372">
    <property type="protein sequence ID" value="KTB30662.1"/>
    <property type="molecule type" value="Genomic_DNA"/>
</dbReference>